<dbReference type="RefSeq" id="WP_349231614.1">
    <property type="nucleotide sequence ID" value="NZ_JBBMFK010000010.1"/>
</dbReference>
<keyword evidence="1" id="KW-0472">Membrane</keyword>
<reference evidence="2 3" key="1">
    <citation type="submission" date="2024-03" db="EMBL/GenBank/DDBJ databases">
        <title>Human intestinal bacterial collection.</title>
        <authorList>
            <person name="Pauvert C."/>
            <person name="Hitch T.C.A."/>
            <person name="Clavel T."/>
        </authorList>
    </citation>
    <scope>NUCLEOTIDE SEQUENCE [LARGE SCALE GENOMIC DNA]</scope>
    <source>
        <strain evidence="2 3">CLA-AP-H29</strain>
    </source>
</reference>
<keyword evidence="3" id="KW-1185">Reference proteome</keyword>
<evidence type="ECO:0000313" key="2">
    <source>
        <dbReference type="EMBL" id="MEQ2443367.1"/>
    </source>
</evidence>
<comment type="caution">
    <text evidence="2">The sequence shown here is derived from an EMBL/GenBank/DDBJ whole genome shotgun (WGS) entry which is preliminary data.</text>
</comment>
<gene>
    <name evidence="2" type="ORF">WMO64_07775</name>
</gene>
<feature type="transmembrane region" description="Helical" evidence="1">
    <location>
        <begin position="6"/>
        <end position="30"/>
    </location>
</feature>
<evidence type="ECO:0000256" key="1">
    <source>
        <dbReference type="SAM" id="Phobius"/>
    </source>
</evidence>
<name>A0ABV1E7S4_9FIRM</name>
<accession>A0ABV1E7S4</accession>
<keyword evidence="1" id="KW-0812">Transmembrane</keyword>
<feature type="transmembrane region" description="Helical" evidence="1">
    <location>
        <begin position="39"/>
        <end position="57"/>
    </location>
</feature>
<dbReference type="EMBL" id="JBBMFK010000010">
    <property type="protein sequence ID" value="MEQ2443367.1"/>
    <property type="molecule type" value="Genomic_DNA"/>
</dbReference>
<evidence type="ECO:0000313" key="3">
    <source>
        <dbReference type="Proteomes" id="UP001464378"/>
    </source>
</evidence>
<proteinExistence type="predicted"/>
<protein>
    <submittedName>
        <fullName evidence="2">Uncharacterized protein</fullName>
    </submittedName>
</protein>
<dbReference type="Proteomes" id="UP001464378">
    <property type="component" value="Unassembled WGS sequence"/>
</dbReference>
<sequence>MTLNASVPGIVYIAMAAVVAICIALLYFLLHKGEKKKRLISAGCMVLCAAYLVWFYFPYRFPADPDNVQQFEVTSEHGISYDPAYVCVMLKPQDGGWLEITEEEAREIVELSNGLLFRRSMFHISGDSDLNFPPEREGVYSAPENEFIDLRISRSNGPDLVVTCALGEKGFAYYGGIHCIEDAYSRVYGAEPLVAYIRDLAVRYGIQPPEW</sequence>
<organism evidence="2 3">
    <name type="scientific">Pseudoflavonifractor intestinihominis</name>
    <dbReference type="NCBI Taxonomy" id="3133171"/>
    <lineage>
        <taxon>Bacteria</taxon>
        <taxon>Bacillati</taxon>
        <taxon>Bacillota</taxon>
        <taxon>Clostridia</taxon>
        <taxon>Eubacteriales</taxon>
        <taxon>Oscillospiraceae</taxon>
        <taxon>Pseudoflavonifractor</taxon>
    </lineage>
</organism>
<keyword evidence="1" id="KW-1133">Transmembrane helix</keyword>